<evidence type="ECO:0000313" key="2">
    <source>
        <dbReference type="EMBL" id="KHJ34257.1"/>
    </source>
</evidence>
<name>A0A0B1P6F4_UNCNE</name>
<dbReference type="Pfam" id="PF12929">
    <property type="entry name" value="Mid1"/>
    <property type="match status" value="1"/>
</dbReference>
<sequence length="691" mass="76774">MSQLMSKVSPLQSKLPASTTILIKAILLCFFFSIFKYSHALEDEELLSLLPTSPTIYNKIDLENENFKSSNSIPFDHEDKNLKKDEQGPNVKPKRQLVMPTLLLNNVMVPFNLERGQLFSFMFTNDSLWNNKSPIISSNPSKLNLFSKKISSASSDPLAKESEDLLFQDKPKAQDALIMGSQDMKKTKKNSARILKNSKKNTLYITVTTCLQPKSVVSSIFTPPPQLQLYISQSQSNKFPGPVRADNPSLNLSQEIVNLVSGYTLRTIDVTGDVYFGVYAANDSNFMGIYSAQIAASIDGPYHNYEDNSDSNLFVADSDTDSVLLYTNPFIHDGTNHTLLREWVTSPPPFVIFVAEASVTRNIIGLENSYCGLEQNVNMVTPNILETGVKSNVATSVTTIGLSNLPRQQFLIDDLKPGTTYIVALAIARNSKEINVVGGGGRVFRSFTFNTLSADNCDLIHSLSFCDQVAYSVPSNPRKFPNRSSLAAFYDNSTEAIFKNFEKVLAQIPCEINPSGQYSLARTCNDCARAYKTWLCAVNIPRCTDILSPNTWLQPRAIDQAFPNGSHLSTAFIEDYKTAAERFSRNVKIDEFISPGPYKEILPCQELCHSLVSSCPASMGFNCPRPGQIGFNTSYGQMPQGNTDNDGRKVDITCNFPGAFYFSLAYNHKPWVPLTQVFFAAFITMMSMVMV</sequence>
<dbReference type="AlphaFoldDB" id="A0A0B1P6F4"/>
<organism evidence="2 3">
    <name type="scientific">Uncinula necator</name>
    <name type="common">Grape powdery mildew</name>
    <dbReference type="NCBI Taxonomy" id="52586"/>
    <lineage>
        <taxon>Eukaryota</taxon>
        <taxon>Fungi</taxon>
        <taxon>Dikarya</taxon>
        <taxon>Ascomycota</taxon>
        <taxon>Pezizomycotina</taxon>
        <taxon>Leotiomycetes</taxon>
        <taxon>Erysiphales</taxon>
        <taxon>Erysiphaceae</taxon>
        <taxon>Erysiphe</taxon>
    </lineage>
</organism>
<evidence type="ECO:0000256" key="1">
    <source>
        <dbReference type="SAM" id="MobiDB-lite"/>
    </source>
</evidence>
<dbReference type="InterPro" id="IPR036790">
    <property type="entry name" value="Frizzled_dom_sf"/>
</dbReference>
<accession>A0A0B1P6F4</accession>
<dbReference type="HOGENOM" id="CLU_018731_0_0_1"/>
<dbReference type="PANTHER" id="PTHR39142">
    <property type="entry name" value="MID1P"/>
    <property type="match status" value="1"/>
</dbReference>
<protein>
    <submittedName>
        <fullName evidence="2">Putative calcium influx-promoting protein ehs1</fullName>
    </submittedName>
</protein>
<dbReference type="EMBL" id="JNVN01000976">
    <property type="protein sequence ID" value="KHJ34257.1"/>
    <property type="molecule type" value="Genomic_DNA"/>
</dbReference>
<dbReference type="GO" id="GO:0005262">
    <property type="term" value="F:calcium channel activity"/>
    <property type="evidence" value="ECO:0007669"/>
    <property type="project" value="InterPro"/>
</dbReference>
<proteinExistence type="predicted"/>
<dbReference type="GO" id="GO:0098703">
    <property type="term" value="P:calcium ion import across plasma membrane"/>
    <property type="evidence" value="ECO:0007669"/>
    <property type="project" value="InterPro"/>
</dbReference>
<dbReference type="Proteomes" id="UP000030854">
    <property type="component" value="Unassembled WGS sequence"/>
</dbReference>
<feature type="region of interest" description="Disordered" evidence="1">
    <location>
        <begin position="71"/>
        <end position="90"/>
    </location>
</feature>
<dbReference type="PANTHER" id="PTHR39142:SF1">
    <property type="entry name" value="AEL197CP"/>
    <property type="match status" value="1"/>
</dbReference>
<evidence type="ECO:0000313" key="3">
    <source>
        <dbReference type="Proteomes" id="UP000030854"/>
    </source>
</evidence>
<feature type="compositionally biased region" description="Basic and acidic residues" evidence="1">
    <location>
        <begin position="75"/>
        <end position="87"/>
    </location>
</feature>
<reference evidence="2 3" key="1">
    <citation type="journal article" date="2014" name="BMC Genomics">
        <title>Adaptive genomic structural variation in the grape powdery mildew pathogen, Erysiphe necator.</title>
        <authorList>
            <person name="Jones L."/>
            <person name="Riaz S."/>
            <person name="Morales-Cruz A."/>
            <person name="Amrine K.C."/>
            <person name="McGuire B."/>
            <person name="Gubler W.D."/>
            <person name="Walker M.A."/>
            <person name="Cantu D."/>
        </authorList>
    </citation>
    <scope>NUCLEOTIDE SEQUENCE [LARGE SCALE GENOMIC DNA]</scope>
    <source>
        <strain evidence="3">c</strain>
    </source>
</reference>
<dbReference type="InterPro" id="IPR024338">
    <property type="entry name" value="MID1/Yam8"/>
</dbReference>
<dbReference type="Gene3D" id="1.10.2000.10">
    <property type="entry name" value="Frizzled cysteine-rich domain"/>
    <property type="match status" value="1"/>
</dbReference>
<gene>
    <name evidence="2" type="ORF">EV44_g0479</name>
</gene>
<dbReference type="STRING" id="52586.A0A0B1P6F4"/>
<keyword evidence="3" id="KW-1185">Reference proteome</keyword>
<comment type="caution">
    <text evidence="2">The sequence shown here is derived from an EMBL/GenBank/DDBJ whole genome shotgun (WGS) entry which is preliminary data.</text>
</comment>
<dbReference type="OMA" id="YYGFLAM"/>